<accession>A0A1V9FS81</accession>
<comment type="similarity">
    <text evidence="2">Belongs to the SusD family.</text>
</comment>
<evidence type="ECO:0000259" key="6">
    <source>
        <dbReference type="Pfam" id="PF07980"/>
    </source>
</evidence>
<gene>
    <name evidence="8" type="ORF">A3860_05535</name>
</gene>
<sequence length="548" mass="61458">MKKTAHYIVSGITALVVGAMLLSACTKLKDTNYNQIVSGDFVPTSSDLPALAGAAYVDWRGLLLQWNTLYRAQEVSGDEMLTPARPNGWVDGGVYRRIHEHKWTTDDDIVINIWTRAYQGVTNCNRIIYQVQSGAIPVAAKDTAALVAEMKLLRASYYWVLCDIYGNIPIVDRFDVPAGFLPQQSTRKQVYDFIVNDLITNIPRVTDEVSTKTYGKFNKWAGLALLAKMYLNAEVYTGTSQWDKCKAVCDTIINFATSSGKIGLEANQKSVFVTNNENSKEIIFALPFDSKYVNDWNSFDVHMQTLEPENQKTYNLQFSPWGGVCAIPQFINTFDPEDSRLLDNYIRGQQYTATGDSIFGTMGAFVGKPLAYRNSLPGVDQSEEVDGYRLGKFEIAMKATNRLSNDWPLFRYADVLMMKAESLLRLGSADAAALIVTQVRQRAFKANPAKAVVTGAQLSGGSTYDYGLRNHFISTTEGGADIKYGRFLDELGWEFNQEARRRTDMIRFGVFTKKSWLSHMPNGDYRALYPIPKSEMDKNTNLKPNPGY</sequence>
<dbReference type="STRING" id="1703345.A3860_05535"/>
<keyword evidence="3" id="KW-0732">Signal</keyword>
<evidence type="ECO:0000259" key="7">
    <source>
        <dbReference type="Pfam" id="PF14322"/>
    </source>
</evidence>
<evidence type="ECO:0000256" key="2">
    <source>
        <dbReference type="ARBA" id="ARBA00006275"/>
    </source>
</evidence>
<dbReference type="RefSeq" id="WP_081151573.1">
    <property type="nucleotide sequence ID" value="NZ_LVYD01000058.1"/>
</dbReference>
<dbReference type="GO" id="GO:0009279">
    <property type="term" value="C:cell outer membrane"/>
    <property type="evidence" value="ECO:0007669"/>
    <property type="project" value="UniProtKB-SubCell"/>
</dbReference>
<dbReference type="EMBL" id="LVYD01000058">
    <property type="protein sequence ID" value="OQP61178.1"/>
    <property type="molecule type" value="Genomic_DNA"/>
</dbReference>
<evidence type="ECO:0000256" key="3">
    <source>
        <dbReference type="ARBA" id="ARBA00022729"/>
    </source>
</evidence>
<dbReference type="InterPro" id="IPR011990">
    <property type="entry name" value="TPR-like_helical_dom_sf"/>
</dbReference>
<dbReference type="Proteomes" id="UP000192796">
    <property type="component" value="Unassembled WGS sequence"/>
</dbReference>
<comment type="subcellular location">
    <subcellularLocation>
        <location evidence="1">Cell outer membrane</location>
    </subcellularLocation>
</comment>
<dbReference type="InterPro" id="IPR012944">
    <property type="entry name" value="SusD_RagB_dom"/>
</dbReference>
<organism evidence="8 9">
    <name type="scientific">Niastella vici</name>
    <dbReference type="NCBI Taxonomy" id="1703345"/>
    <lineage>
        <taxon>Bacteria</taxon>
        <taxon>Pseudomonadati</taxon>
        <taxon>Bacteroidota</taxon>
        <taxon>Chitinophagia</taxon>
        <taxon>Chitinophagales</taxon>
        <taxon>Chitinophagaceae</taxon>
        <taxon>Niastella</taxon>
    </lineage>
</organism>
<dbReference type="PROSITE" id="PS51257">
    <property type="entry name" value="PROKAR_LIPOPROTEIN"/>
    <property type="match status" value="1"/>
</dbReference>
<dbReference type="Gene3D" id="1.10.3780.10">
    <property type="entry name" value="SusD-like"/>
    <property type="match status" value="1"/>
</dbReference>
<evidence type="ECO:0000256" key="5">
    <source>
        <dbReference type="ARBA" id="ARBA00023237"/>
    </source>
</evidence>
<dbReference type="Pfam" id="PF07980">
    <property type="entry name" value="SusD_RagB"/>
    <property type="match status" value="1"/>
</dbReference>
<dbReference type="InterPro" id="IPR033985">
    <property type="entry name" value="SusD-like_N"/>
</dbReference>
<protein>
    <submittedName>
        <fullName evidence="8">Starch-binding protein</fullName>
    </submittedName>
</protein>
<dbReference type="Pfam" id="PF14322">
    <property type="entry name" value="SusD-like_3"/>
    <property type="match status" value="1"/>
</dbReference>
<reference evidence="8 9" key="1">
    <citation type="submission" date="2016-03" db="EMBL/GenBank/DDBJ databases">
        <title>Niastella vici sp. nov., isolated from farmland soil.</title>
        <authorList>
            <person name="Chen L."/>
            <person name="Wang D."/>
            <person name="Yang S."/>
            <person name="Wang G."/>
        </authorList>
    </citation>
    <scope>NUCLEOTIDE SEQUENCE [LARGE SCALE GENOMIC DNA]</scope>
    <source>
        <strain evidence="8 9">DJ57</strain>
    </source>
</reference>
<keyword evidence="9" id="KW-1185">Reference proteome</keyword>
<keyword evidence="4" id="KW-0472">Membrane</keyword>
<comment type="caution">
    <text evidence="8">The sequence shown here is derived from an EMBL/GenBank/DDBJ whole genome shotgun (WGS) entry which is preliminary data.</text>
</comment>
<dbReference type="SUPFAM" id="SSF48452">
    <property type="entry name" value="TPR-like"/>
    <property type="match status" value="1"/>
</dbReference>
<evidence type="ECO:0000256" key="4">
    <source>
        <dbReference type="ARBA" id="ARBA00023136"/>
    </source>
</evidence>
<feature type="domain" description="RagB/SusD" evidence="6">
    <location>
        <begin position="280"/>
        <end position="548"/>
    </location>
</feature>
<dbReference type="Gene3D" id="1.25.40.10">
    <property type="entry name" value="Tetratricopeptide repeat domain"/>
    <property type="match status" value="1"/>
</dbReference>
<evidence type="ECO:0000313" key="9">
    <source>
        <dbReference type="Proteomes" id="UP000192796"/>
    </source>
</evidence>
<feature type="domain" description="SusD-like N-terminal" evidence="7">
    <location>
        <begin position="97"/>
        <end position="231"/>
    </location>
</feature>
<evidence type="ECO:0000313" key="8">
    <source>
        <dbReference type="EMBL" id="OQP61178.1"/>
    </source>
</evidence>
<dbReference type="AlphaFoldDB" id="A0A1V9FS81"/>
<evidence type="ECO:0000256" key="1">
    <source>
        <dbReference type="ARBA" id="ARBA00004442"/>
    </source>
</evidence>
<dbReference type="Gene3D" id="1.25.40.390">
    <property type="match status" value="1"/>
</dbReference>
<name>A0A1V9FS81_9BACT</name>
<keyword evidence="5" id="KW-0998">Cell outer membrane</keyword>
<proteinExistence type="inferred from homology"/>